<dbReference type="AlphaFoldDB" id="A0AAN8K386"/>
<dbReference type="SUPFAM" id="SSF49899">
    <property type="entry name" value="Concanavalin A-like lectins/glucanases"/>
    <property type="match status" value="1"/>
</dbReference>
<accession>A0AAN8K386</accession>
<name>A0AAN8K386_PATCE</name>
<proteinExistence type="predicted"/>
<evidence type="ECO:0000313" key="2">
    <source>
        <dbReference type="Proteomes" id="UP001347796"/>
    </source>
</evidence>
<organism evidence="1 2">
    <name type="scientific">Patella caerulea</name>
    <name type="common">Rayed Mediterranean limpet</name>
    <dbReference type="NCBI Taxonomy" id="87958"/>
    <lineage>
        <taxon>Eukaryota</taxon>
        <taxon>Metazoa</taxon>
        <taxon>Spiralia</taxon>
        <taxon>Lophotrochozoa</taxon>
        <taxon>Mollusca</taxon>
        <taxon>Gastropoda</taxon>
        <taxon>Patellogastropoda</taxon>
        <taxon>Patelloidea</taxon>
        <taxon>Patellidae</taxon>
        <taxon>Patella</taxon>
    </lineage>
</organism>
<keyword evidence="2" id="KW-1185">Reference proteome</keyword>
<dbReference type="Proteomes" id="UP001347796">
    <property type="component" value="Unassembled WGS sequence"/>
</dbReference>
<reference evidence="1 2" key="1">
    <citation type="submission" date="2024-01" db="EMBL/GenBank/DDBJ databases">
        <title>The genome of the rayed Mediterranean limpet Patella caerulea (Linnaeus, 1758).</title>
        <authorList>
            <person name="Anh-Thu Weber A."/>
            <person name="Halstead-Nussloch G."/>
        </authorList>
    </citation>
    <scope>NUCLEOTIDE SEQUENCE [LARGE SCALE GENOMIC DNA]</scope>
    <source>
        <strain evidence="1">AATW-2023a</strain>
        <tissue evidence="1">Whole specimen</tissue>
    </source>
</reference>
<dbReference type="EMBL" id="JAZGQO010000002">
    <property type="protein sequence ID" value="KAK6191993.1"/>
    <property type="molecule type" value="Genomic_DNA"/>
</dbReference>
<sequence>MTTVLSTTTIATTTLAPEATTPATTTTTELTRSSNCFTYPHPSDPTKYLQTTVIGNITRNCAPGTQYVANICNCNFGFASRIKNKDCLPEVFISATSSIQSEGGYGPLWVDIKENVANQNGMAKFEGPDASIKIPRFNNVEYTDGLTITFRFQEQNKTPVHQVLVSNCVNPIGPSIEISINTDSNLATFSATIGDQGVKSEITIPYTPNEMKQIVMIHDGRAMTGFVGTARNTTTLRGYIQPRSVALHFGNSPCDSYQGFQGVMDDVSSYLVILICSWSAVH</sequence>
<comment type="caution">
    <text evidence="1">The sequence shown here is derived from an EMBL/GenBank/DDBJ whole genome shotgun (WGS) entry which is preliminary data.</text>
</comment>
<dbReference type="Gene3D" id="2.60.120.200">
    <property type="match status" value="1"/>
</dbReference>
<evidence type="ECO:0000313" key="1">
    <source>
        <dbReference type="EMBL" id="KAK6191993.1"/>
    </source>
</evidence>
<dbReference type="InterPro" id="IPR013320">
    <property type="entry name" value="ConA-like_dom_sf"/>
</dbReference>
<protein>
    <submittedName>
        <fullName evidence="1">Uncharacterized protein</fullName>
    </submittedName>
</protein>
<gene>
    <name evidence="1" type="ORF">SNE40_003550</name>
</gene>